<dbReference type="AlphaFoldDB" id="A0A845QVS7"/>
<dbReference type="CDD" id="cd17574">
    <property type="entry name" value="REC_OmpR"/>
    <property type="match status" value="1"/>
</dbReference>
<comment type="function">
    <text evidence="7">May play the central regulatory role in sporulation. It may be an element of the effector pathway responsible for the activation of sporulation genes in response to nutritional stress. Spo0A may act in concert with spo0H (a sigma factor) to control the expression of some genes that are critical to the sporulation process.</text>
</comment>
<keyword evidence="5 9" id="KW-0238">DNA-binding</keyword>
<reference evidence="12 13" key="1">
    <citation type="submission" date="2018-08" db="EMBL/GenBank/DDBJ databases">
        <title>Murine metabolic-syndrome-specific gut microbial biobank.</title>
        <authorList>
            <person name="Liu C."/>
        </authorList>
    </citation>
    <scope>NUCLEOTIDE SEQUENCE [LARGE SCALE GENOMIC DNA]</scope>
    <source>
        <strain evidence="12 13">583</strain>
    </source>
</reference>
<evidence type="ECO:0000256" key="5">
    <source>
        <dbReference type="ARBA" id="ARBA00023125"/>
    </source>
</evidence>
<gene>
    <name evidence="12" type="ORF">D3Z33_04860</name>
</gene>
<dbReference type="FunFam" id="1.10.10.10:FF:000018">
    <property type="entry name" value="DNA-binding response regulator ResD"/>
    <property type="match status" value="1"/>
</dbReference>
<feature type="domain" description="Response regulatory" evidence="10">
    <location>
        <begin position="3"/>
        <end position="117"/>
    </location>
</feature>
<dbReference type="GO" id="GO:0032993">
    <property type="term" value="C:protein-DNA complex"/>
    <property type="evidence" value="ECO:0007669"/>
    <property type="project" value="TreeGrafter"/>
</dbReference>
<dbReference type="PANTHER" id="PTHR48111">
    <property type="entry name" value="REGULATOR OF RPOS"/>
    <property type="match status" value="1"/>
</dbReference>
<evidence type="ECO:0000313" key="13">
    <source>
        <dbReference type="Proteomes" id="UP000467132"/>
    </source>
</evidence>
<organism evidence="12 13">
    <name type="scientific">Senegalia massiliensis</name>
    <dbReference type="NCBI Taxonomy" id="1720316"/>
    <lineage>
        <taxon>Bacteria</taxon>
        <taxon>Bacillati</taxon>
        <taxon>Bacillota</taxon>
        <taxon>Clostridia</taxon>
        <taxon>Eubacteriales</taxon>
        <taxon>Clostridiaceae</taxon>
        <taxon>Senegalia</taxon>
    </lineage>
</organism>
<dbReference type="InterPro" id="IPR036388">
    <property type="entry name" value="WH-like_DNA-bd_sf"/>
</dbReference>
<keyword evidence="3" id="KW-0902">Two-component regulatory system</keyword>
<evidence type="ECO:0000259" key="10">
    <source>
        <dbReference type="PROSITE" id="PS50110"/>
    </source>
</evidence>
<dbReference type="InterPro" id="IPR001867">
    <property type="entry name" value="OmpR/PhoB-type_DNA-bd"/>
</dbReference>
<dbReference type="RefSeq" id="WP_160196673.1">
    <property type="nucleotide sequence ID" value="NZ_QXXA01000005.1"/>
</dbReference>
<feature type="domain" description="OmpR/PhoB-type" evidence="11">
    <location>
        <begin position="124"/>
        <end position="220"/>
    </location>
</feature>
<dbReference type="GO" id="GO:0006355">
    <property type="term" value="P:regulation of DNA-templated transcription"/>
    <property type="evidence" value="ECO:0007669"/>
    <property type="project" value="InterPro"/>
</dbReference>
<evidence type="ECO:0000256" key="4">
    <source>
        <dbReference type="ARBA" id="ARBA00023015"/>
    </source>
</evidence>
<evidence type="ECO:0000256" key="2">
    <source>
        <dbReference type="ARBA" id="ARBA00022553"/>
    </source>
</evidence>
<dbReference type="Pfam" id="PF00486">
    <property type="entry name" value="Trans_reg_C"/>
    <property type="match status" value="1"/>
</dbReference>
<comment type="caution">
    <text evidence="12">The sequence shown here is derived from an EMBL/GenBank/DDBJ whole genome shotgun (WGS) entry which is preliminary data.</text>
</comment>
<evidence type="ECO:0000256" key="8">
    <source>
        <dbReference type="PROSITE-ProRule" id="PRU00169"/>
    </source>
</evidence>
<evidence type="ECO:0000256" key="7">
    <source>
        <dbReference type="ARBA" id="ARBA00024867"/>
    </source>
</evidence>
<dbReference type="InterPro" id="IPR011006">
    <property type="entry name" value="CheY-like_superfamily"/>
</dbReference>
<dbReference type="SUPFAM" id="SSF52172">
    <property type="entry name" value="CheY-like"/>
    <property type="match status" value="1"/>
</dbReference>
<dbReference type="PANTHER" id="PTHR48111:SF73">
    <property type="entry name" value="ALKALINE PHOSPHATASE SYNTHESIS TRANSCRIPTIONAL REGULATORY PROTEIN PHOP"/>
    <property type="match status" value="1"/>
</dbReference>
<evidence type="ECO:0000256" key="1">
    <source>
        <dbReference type="ARBA" id="ARBA00018672"/>
    </source>
</evidence>
<dbReference type="InterPro" id="IPR039420">
    <property type="entry name" value="WalR-like"/>
</dbReference>
<dbReference type="GO" id="GO:0000156">
    <property type="term" value="F:phosphorelay response regulator activity"/>
    <property type="evidence" value="ECO:0007669"/>
    <property type="project" value="TreeGrafter"/>
</dbReference>
<dbReference type="FunFam" id="3.40.50.2300:FF:000001">
    <property type="entry name" value="DNA-binding response regulator PhoB"/>
    <property type="match status" value="1"/>
</dbReference>
<dbReference type="GO" id="GO:0005829">
    <property type="term" value="C:cytosol"/>
    <property type="evidence" value="ECO:0007669"/>
    <property type="project" value="TreeGrafter"/>
</dbReference>
<evidence type="ECO:0000313" key="12">
    <source>
        <dbReference type="EMBL" id="NBI06190.1"/>
    </source>
</evidence>
<sequence length="221" mass="25653">MAKILIAEDEMRIRKLIVDYLQNENYSVIEAENGEKALQEFYLNGDIDLVILDIMMPKKTGLEVLKEIRKESNIPVLILTALGSTEDEIRGLELGADDYITKPFKYKIFIARIKAALRRVQKTEDKYNLEGLEIDKNKREVKLNGEVLQLSPREYDLLLYLIENRNIALKRDNILDAVWGYDFYGDPRTIDTHIKLLRSKLESVGDKIKTVRAVGYRFEVE</sequence>
<accession>A0A845QVS7</accession>
<dbReference type="PROSITE" id="PS50110">
    <property type="entry name" value="RESPONSE_REGULATORY"/>
    <property type="match status" value="1"/>
</dbReference>
<dbReference type="Pfam" id="PF00072">
    <property type="entry name" value="Response_reg"/>
    <property type="match status" value="1"/>
</dbReference>
<keyword evidence="6" id="KW-0804">Transcription</keyword>
<dbReference type="GO" id="GO:0000976">
    <property type="term" value="F:transcription cis-regulatory region binding"/>
    <property type="evidence" value="ECO:0007669"/>
    <property type="project" value="TreeGrafter"/>
</dbReference>
<evidence type="ECO:0000259" key="11">
    <source>
        <dbReference type="PROSITE" id="PS51755"/>
    </source>
</evidence>
<dbReference type="Proteomes" id="UP000467132">
    <property type="component" value="Unassembled WGS sequence"/>
</dbReference>
<evidence type="ECO:0000256" key="6">
    <source>
        <dbReference type="ARBA" id="ARBA00023163"/>
    </source>
</evidence>
<dbReference type="SMART" id="SM00448">
    <property type="entry name" value="REC"/>
    <property type="match status" value="1"/>
</dbReference>
<keyword evidence="4" id="KW-0805">Transcription regulation</keyword>
<dbReference type="OrthoDB" id="9790442at2"/>
<proteinExistence type="predicted"/>
<dbReference type="InterPro" id="IPR001789">
    <property type="entry name" value="Sig_transdc_resp-reg_receiver"/>
</dbReference>
<feature type="DNA-binding region" description="OmpR/PhoB-type" evidence="9">
    <location>
        <begin position="124"/>
        <end position="220"/>
    </location>
</feature>
<dbReference type="Gene3D" id="3.40.50.2300">
    <property type="match status" value="1"/>
</dbReference>
<protein>
    <recommendedName>
        <fullName evidence="1">Stage 0 sporulation protein A homolog</fullName>
    </recommendedName>
</protein>
<dbReference type="CDD" id="cd00383">
    <property type="entry name" value="trans_reg_C"/>
    <property type="match status" value="1"/>
</dbReference>
<dbReference type="EMBL" id="QXXA01000005">
    <property type="protein sequence ID" value="NBI06190.1"/>
    <property type="molecule type" value="Genomic_DNA"/>
</dbReference>
<dbReference type="Gene3D" id="1.10.10.10">
    <property type="entry name" value="Winged helix-like DNA-binding domain superfamily/Winged helix DNA-binding domain"/>
    <property type="match status" value="1"/>
</dbReference>
<evidence type="ECO:0000256" key="3">
    <source>
        <dbReference type="ARBA" id="ARBA00023012"/>
    </source>
</evidence>
<dbReference type="Gene3D" id="6.10.250.690">
    <property type="match status" value="1"/>
</dbReference>
<feature type="modified residue" description="4-aspartylphosphate" evidence="8">
    <location>
        <position position="53"/>
    </location>
</feature>
<keyword evidence="13" id="KW-1185">Reference proteome</keyword>
<evidence type="ECO:0000256" key="9">
    <source>
        <dbReference type="PROSITE-ProRule" id="PRU01091"/>
    </source>
</evidence>
<dbReference type="SMART" id="SM00862">
    <property type="entry name" value="Trans_reg_C"/>
    <property type="match status" value="1"/>
</dbReference>
<dbReference type="PROSITE" id="PS51755">
    <property type="entry name" value="OMPR_PHOB"/>
    <property type="match status" value="1"/>
</dbReference>
<keyword evidence="2 8" id="KW-0597">Phosphoprotein</keyword>
<name>A0A845QVS7_9CLOT</name>